<protein>
    <submittedName>
        <fullName evidence="1">Uncharacterized protein</fullName>
    </submittedName>
</protein>
<gene>
    <name evidence="1" type="ORF">PQ456_01390</name>
</gene>
<keyword evidence="2" id="KW-1185">Reference proteome</keyword>
<reference evidence="1 2" key="1">
    <citation type="submission" date="2023-02" db="EMBL/GenBank/DDBJ databases">
        <title>Genome sequence of Paenibacillus kyungheensis KACC 18744.</title>
        <authorList>
            <person name="Kim S."/>
            <person name="Heo J."/>
            <person name="Kwon S.-W."/>
        </authorList>
    </citation>
    <scope>NUCLEOTIDE SEQUENCE [LARGE SCALE GENOMIC DNA]</scope>
    <source>
        <strain evidence="1 2">KACC 18744</strain>
    </source>
</reference>
<evidence type="ECO:0000313" key="1">
    <source>
        <dbReference type="EMBL" id="WCT56210.1"/>
    </source>
</evidence>
<dbReference type="KEGG" id="pka:PQ456_01390"/>
<proteinExistence type="predicted"/>
<dbReference type="EMBL" id="CP117416">
    <property type="protein sequence ID" value="WCT56210.1"/>
    <property type="molecule type" value="Genomic_DNA"/>
</dbReference>
<name>A0AAX3M1U6_9BACL</name>
<dbReference type="AlphaFoldDB" id="A0AAX3M1U6"/>
<organism evidence="1 2">
    <name type="scientific">Paenibacillus kyungheensis</name>
    <dbReference type="NCBI Taxonomy" id="1452732"/>
    <lineage>
        <taxon>Bacteria</taxon>
        <taxon>Bacillati</taxon>
        <taxon>Bacillota</taxon>
        <taxon>Bacilli</taxon>
        <taxon>Bacillales</taxon>
        <taxon>Paenibacillaceae</taxon>
        <taxon>Paenibacillus</taxon>
    </lineage>
</organism>
<sequence length="105" mass="12141">MFTIILAVEDNKILESISRPHNQEYLIQHSEDYPILKELCIDDYDVFNEQDTDQLIFELNKIKENVGDIEDLKHIDEIIGLAEKCRFIKGSVIAFNPFNASLLGE</sequence>
<evidence type="ECO:0000313" key="2">
    <source>
        <dbReference type="Proteomes" id="UP001220509"/>
    </source>
</evidence>
<dbReference type="Proteomes" id="UP001220509">
    <property type="component" value="Chromosome"/>
</dbReference>
<dbReference type="RefSeq" id="WP_273614515.1">
    <property type="nucleotide sequence ID" value="NZ_CP117416.1"/>
</dbReference>
<accession>A0AAX3M1U6</accession>